<dbReference type="AlphaFoldDB" id="A0A0A2L978"/>
<organism evidence="2 3">
    <name type="scientific">Penicillium italicum</name>
    <name type="common">Blue mold</name>
    <dbReference type="NCBI Taxonomy" id="40296"/>
    <lineage>
        <taxon>Eukaryota</taxon>
        <taxon>Fungi</taxon>
        <taxon>Dikarya</taxon>
        <taxon>Ascomycota</taxon>
        <taxon>Pezizomycotina</taxon>
        <taxon>Eurotiomycetes</taxon>
        <taxon>Eurotiomycetidae</taxon>
        <taxon>Eurotiales</taxon>
        <taxon>Aspergillaceae</taxon>
        <taxon>Penicillium</taxon>
    </lineage>
</organism>
<name>A0A0A2L978_PENIT</name>
<dbReference type="EMBL" id="JQGA01000243">
    <property type="protein sequence ID" value="KGO76539.1"/>
    <property type="molecule type" value="Genomic_DNA"/>
</dbReference>
<evidence type="ECO:0000313" key="3">
    <source>
        <dbReference type="Proteomes" id="UP000030104"/>
    </source>
</evidence>
<protein>
    <submittedName>
        <fullName evidence="2">Uncharacterized protein</fullName>
    </submittedName>
</protein>
<gene>
    <name evidence="2" type="ORF">PITC_088180</name>
</gene>
<dbReference type="HOGENOM" id="CLU_3368678_0_0_1"/>
<reference evidence="2 3" key="1">
    <citation type="journal article" date="2015" name="Mol. Plant Microbe Interact.">
        <title>Genome, transcriptome, and functional analyses of Penicillium expansum provide new insights into secondary metabolism and pathogenicity.</title>
        <authorList>
            <person name="Ballester A.R."/>
            <person name="Marcet-Houben M."/>
            <person name="Levin E."/>
            <person name="Sela N."/>
            <person name="Selma-Lazaro C."/>
            <person name="Carmona L."/>
            <person name="Wisniewski M."/>
            <person name="Droby S."/>
            <person name="Gonzalez-Candelas L."/>
            <person name="Gabaldon T."/>
        </authorList>
    </citation>
    <scope>NUCLEOTIDE SEQUENCE [LARGE SCALE GENOMIC DNA]</scope>
    <source>
        <strain evidence="2 3">PHI-1</strain>
    </source>
</reference>
<sequence>MYGYGHSQLGRGLGGQLPRRGLRRPLWRHGWARRK</sequence>
<comment type="caution">
    <text evidence="2">The sequence shown here is derived from an EMBL/GenBank/DDBJ whole genome shotgun (WGS) entry which is preliminary data.</text>
</comment>
<evidence type="ECO:0000256" key="1">
    <source>
        <dbReference type="SAM" id="MobiDB-lite"/>
    </source>
</evidence>
<keyword evidence="3" id="KW-1185">Reference proteome</keyword>
<evidence type="ECO:0000313" key="2">
    <source>
        <dbReference type="EMBL" id="KGO76539.1"/>
    </source>
</evidence>
<proteinExistence type="predicted"/>
<dbReference type="Proteomes" id="UP000030104">
    <property type="component" value="Unassembled WGS sequence"/>
</dbReference>
<accession>A0A0A2L978</accession>
<feature type="region of interest" description="Disordered" evidence="1">
    <location>
        <begin position="1"/>
        <end position="20"/>
    </location>
</feature>